<dbReference type="Gene3D" id="1.10.340.70">
    <property type="match status" value="1"/>
</dbReference>
<gene>
    <name evidence="1" type="ORF">CR513_28183</name>
</gene>
<feature type="non-terminal residue" evidence="1">
    <location>
        <position position="189"/>
    </location>
</feature>
<dbReference type="OrthoDB" id="1430228at2759"/>
<dbReference type="PANTHER" id="PTHR48475">
    <property type="entry name" value="RIBONUCLEASE H"/>
    <property type="match status" value="1"/>
</dbReference>
<organism evidence="1 2">
    <name type="scientific">Mucuna pruriens</name>
    <name type="common">Velvet bean</name>
    <name type="synonym">Dolichos pruriens</name>
    <dbReference type="NCBI Taxonomy" id="157652"/>
    <lineage>
        <taxon>Eukaryota</taxon>
        <taxon>Viridiplantae</taxon>
        <taxon>Streptophyta</taxon>
        <taxon>Embryophyta</taxon>
        <taxon>Tracheophyta</taxon>
        <taxon>Spermatophyta</taxon>
        <taxon>Magnoliopsida</taxon>
        <taxon>eudicotyledons</taxon>
        <taxon>Gunneridae</taxon>
        <taxon>Pentapetalae</taxon>
        <taxon>rosids</taxon>
        <taxon>fabids</taxon>
        <taxon>Fabales</taxon>
        <taxon>Fabaceae</taxon>
        <taxon>Papilionoideae</taxon>
        <taxon>50 kb inversion clade</taxon>
        <taxon>NPAAA clade</taxon>
        <taxon>indigoferoid/millettioid clade</taxon>
        <taxon>Phaseoleae</taxon>
        <taxon>Mucuna</taxon>
    </lineage>
</organism>
<keyword evidence="2" id="KW-1185">Reference proteome</keyword>
<name>A0A371GHG4_MUCPR</name>
<dbReference type="EMBL" id="QJKJ01005516">
    <property type="protein sequence ID" value="RDX90005.1"/>
    <property type="molecule type" value="Genomic_DNA"/>
</dbReference>
<accession>A0A371GHG4</accession>
<evidence type="ECO:0000313" key="2">
    <source>
        <dbReference type="Proteomes" id="UP000257109"/>
    </source>
</evidence>
<protein>
    <recommendedName>
        <fullName evidence="3">Integrase zinc-binding domain-containing protein</fullName>
    </recommendedName>
</protein>
<dbReference type="Proteomes" id="UP000257109">
    <property type="component" value="Unassembled WGS sequence"/>
</dbReference>
<dbReference type="PANTHER" id="PTHR48475:SF2">
    <property type="entry name" value="RIBONUCLEASE H"/>
    <property type="match status" value="1"/>
</dbReference>
<evidence type="ECO:0000313" key="1">
    <source>
        <dbReference type="EMBL" id="RDX90005.1"/>
    </source>
</evidence>
<dbReference type="AlphaFoldDB" id="A0A371GHG4"/>
<reference evidence="1" key="1">
    <citation type="submission" date="2018-05" db="EMBL/GenBank/DDBJ databases">
        <title>Draft genome of Mucuna pruriens seed.</title>
        <authorList>
            <person name="Nnadi N.E."/>
            <person name="Vos R."/>
            <person name="Hasami M.H."/>
            <person name="Devisetty U.K."/>
            <person name="Aguiy J.C."/>
        </authorList>
    </citation>
    <scope>NUCLEOTIDE SEQUENCE [LARGE SCALE GENOMIC DNA]</scope>
    <source>
        <strain evidence="1">JCA_2017</strain>
    </source>
</reference>
<feature type="non-terminal residue" evidence="1">
    <location>
        <position position="1"/>
    </location>
</feature>
<comment type="caution">
    <text evidence="1">The sequence shown here is derived from an EMBL/GenBank/DDBJ whole genome shotgun (WGS) entry which is preliminary data.</text>
</comment>
<proteinExistence type="predicted"/>
<sequence length="189" mass="21650">MASTFESFALIHVPRDHNERADLLAKLASTQRRQQKSVIHESLHSPTIGWPDTVGRPEVGCVNGQDSWVTPIQKYIQDSYTPGDPKEARRVAREAPKYVVVGQRLYWKGFASPLLRCVDETEPEYVIREIHEGICGTHIGGAGYYWPTMRNDCMNFVKKCDKCQRFAEGHKAPPECLHSIMTPWPFHKW</sequence>
<evidence type="ECO:0008006" key="3">
    <source>
        <dbReference type="Google" id="ProtNLM"/>
    </source>
</evidence>